<evidence type="ECO:0000313" key="1">
    <source>
        <dbReference type="EMBL" id="RJS47728.1"/>
    </source>
</evidence>
<dbReference type="AlphaFoldDB" id="A0A3A5HCX6"/>
<accession>A0A3A5HCX6</accession>
<dbReference type="Proteomes" id="UP000276542">
    <property type="component" value="Unassembled WGS sequence"/>
</dbReference>
<evidence type="ECO:0000313" key="2">
    <source>
        <dbReference type="Proteomes" id="UP000276542"/>
    </source>
</evidence>
<keyword evidence="2" id="KW-1185">Reference proteome</keyword>
<dbReference type="OrthoDB" id="3214389at2"/>
<protein>
    <submittedName>
        <fullName evidence="1">Uncharacterized protein</fullName>
    </submittedName>
</protein>
<name>A0A3A5HCX6_9ACTN</name>
<sequence>MRVYVPLTRAGLAAVVADGRLPGPFRAHAVTESLVAEWPDGDDEELEYAAMAAAGDASWAIRGPDDPPRRYVLAGDVPDAVPVDGEDLTLVDVAADLPWKRVSSAHVDAHDIAEADIEDTDLAWFATQEIASIV</sequence>
<organism evidence="1 2">
    <name type="scientific">Nocardioides cavernaquae</name>
    <dbReference type="NCBI Taxonomy" id="2321396"/>
    <lineage>
        <taxon>Bacteria</taxon>
        <taxon>Bacillati</taxon>
        <taxon>Actinomycetota</taxon>
        <taxon>Actinomycetes</taxon>
        <taxon>Propionibacteriales</taxon>
        <taxon>Nocardioidaceae</taxon>
        <taxon>Nocardioides</taxon>
    </lineage>
</organism>
<dbReference type="Pfam" id="PF21853">
    <property type="entry name" value="DUF6912"/>
    <property type="match status" value="1"/>
</dbReference>
<dbReference type="InterPro" id="IPR054206">
    <property type="entry name" value="DUF6912"/>
</dbReference>
<dbReference type="EMBL" id="QYRP01000002">
    <property type="protein sequence ID" value="RJS47728.1"/>
    <property type="molecule type" value="Genomic_DNA"/>
</dbReference>
<reference evidence="2" key="1">
    <citation type="submission" date="2018-09" db="EMBL/GenBank/DDBJ databases">
        <authorList>
            <person name="Zhu H."/>
        </authorList>
    </citation>
    <scope>NUCLEOTIDE SEQUENCE [LARGE SCALE GENOMIC DNA]</scope>
    <source>
        <strain evidence="2">K1W22B-1</strain>
    </source>
</reference>
<gene>
    <name evidence="1" type="ORF">D4739_02310</name>
</gene>
<comment type="caution">
    <text evidence="1">The sequence shown here is derived from an EMBL/GenBank/DDBJ whole genome shotgun (WGS) entry which is preliminary data.</text>
</comment>
<proteinExistence type="predicted"/>